<evidence type="ECO:0000259" key="1">
    <source>
        <dbReference type="Pfam" id="PF20150"/>
    </source>
</evidence>
<name>A0AAX6MNJ0_9PEZI</name>
<dbReference type="AlphaFoldDB" id="A0AAX6MNJ0"/>
<keyword evidence="3" id="KW-1185">Reference proteome</keyword>
<protein>
    <recommendedName>
        <fullName evidence="1">2EXR domain-containing protein</fullName>
    </recommendedName>
</protein>
<gene>
    <name evidence="2" type="ORF">Daesc_003704</name>
</gene>
<evidence type="ECO:0000313" key="3">
    <source>
        <dbReference type="Proteomes" id="UP001369815"/>
    </source>
</evidence>
<proteinExistence type="predicted"/>
<accession>A0AAX6MNJ0</accession>
<dbReference type="EMBL" id="JBANMG010000004">
    <property type="protein sequence ID" value="KAK6953742.1"/>
    <property type="molecule type" value="Genomic_DNA"/>
</dbReference>
<organism evidence="2 3">
    <name type="scientific">Daldinia eschscholtzii</name>
    <dbReference type="NCBI Taxonomy" id="292717"/>
    <lineage>
        <taxon>Eukaryota</taxon>
        <taxon>Fungi</taxon>
        <taxon>Dikarya</taxon>
        <taxon>Ascomycota</taxon>
        <taxon>Pezizomycotina</taxon>
        <taxon>Sordariomycetes</taxon>
        <taxon>Xylariomycetidae</taxon>
        <taxon>Xylariales</taxon>
        <taxon>Hypoxylaceae</taxon>
        <taxon>Daldinia</taxon>
    </lineage>
</organism>
<evidence type="ECO:0000313" key="2">
    <source>
        <dbReference type="EMBL" id="KAK6953742.1"/>
    </source>
</evidence>
<comment type="caution">
    <text evidence="2">The sequence shown here is derived from an EMBL/GenBank/DDBJ whole genome shotgun (WGS) entry which is preliminary data.</text>
</comment>
<sequence length="377" mass="43219">MAPIEGSHLYDQLTSSMSSLESQPPEPSVPCLFTKFPELPPELRHHIWRMALPVPGINFFNVHCIPNDHPGTNRSTSPSWLYLDLRRLSIDDDDETVSEYDPSAWQAREILRRTCREARDVCALSPAEATTITLTRPRRGLFVRAADGQLRELTPASRRSNLTDVQPDQSDEQQIVHLEPLEHRTVRVHIDDLLCLSVENCSFNLPFEEINGGESVGDTFPYYNSLPDDDDDDLGWTYDPQLTPALPPAIRRSRMCVEMARGDRIALQFADEILRDLLSFSQDRNPKPCDMLDQLPLVMFDALKQELGKRRVEELTPWDEVFWDRHGDRYVALPWSSTDLRADYKLTKVWPEINDIRVRYLQSAVFPSPKRPANGPS</sequence>
<dbReference type="InterPro" id="IPR045518">
    <property type="entry name" value="2EXR"/>
</dbReference>
<feature type="domain" description="2EXR" evidence="1">
    <location>
        <begin position="33"/>
        <end position="127"/>
    </location>
</feature>
<dbReference type="Proteomes" id="UP001369815">
    <property type="component" value="Unassembled WGS sequence"/>
</dbReference>
<dbReference type="Pfam" id="PF20150">
    <property type="entry name" value="2EXR"/>
    <property type="match status" value="1"/>
</dbReference>
<reference evidence="2 3" key="1">
    <citation type="journal article" date="2024" name="Front Chem Biol">
        <title>Unveiling the potential of Daldinia eschscholtzii MFLUCC 19-0629 through bioactivity and bioinformatics studies for enhanced sustainable agriculture production.</title>
        <authorList>
            <person name="Brooks S."/>
            <person name="Weaver J.A."/>
            <person name="Klomchit A."/>
            <person name="Alharthi S.A."/>
            <person name="Onlamun T."/>
            <person name="Nurani R."/>
            <person name="Vong T.K."/>
            <person name="Alberti F."/>
            <person name="Greco C."/>
        </authorList>
    </citation>
    <scope>NUCLEOTIDE SEQUENCE [LARGE SCALE GENOMIC DNA]</scope>
    <source>
        <strain evidence="2">MFLUCC 19-0629</strain>
    </source>
</reference>